<dbReference type="GO" id="GO:0016747">
    <property type="term" value="F:acyltransferase activity, transferring groups other than amino-acyl groups"/>
    <property type="evidence" value="ECO:0007669"/>
    <property type="project" value="InterPro"/>
</dbReference>
<dbReference type="Gene3D" id="3.40.630.30">
    <property type="match status" value="1"/>
</dbReference>
<protein>
    <recommendedName>
        <fullName evidence="2">N-acetyltransferase domain-containing protein</fullName>
    </recommendedName>
</protein>
<accession>A0A2N8UC54</accession>
<feature type="compositionally biased region" description="Polar residues" evidence="1">
    <location>
        <begin position="54"/>
        <end position="72"/>
    </location>
</feature>
<dbReference type="PANTHER" id="PTHR43617:SF34">
    <property type="entry name" value="PUTATIVE-RELATED"/>
    <property type="match status" value="1"/>
</dbReference>
<dbReference type="Proteomes" id="UP000239563">
    <property type="component" value="Chromosome V"/>
</dbReference>
<dbReference type="InterPro" id="IPR050276">
    <property type="entry name" value="MshD_Acetyltransferase"/>
</dbReference>
<dbReference type="PANTHER" id="PTHR43617">
    <property type="entry name" value="L-AMINO ACID N-ACETYLTRANSFERASE"/>
    <property type="match status" value="1"/>
</dbReference>
<dbReference type="SUPFAM" id="SSF55729">
    <property type="entry name" value="Acyl-CoA N-acyltransferases (Nat)"/>
    <property type="match status" value="1"/>
</dbReference>
<feature type="domain" description="N-acetyltransferase" evidence="2">
    <location>
        <begin position="84"/>
        <end position="270"/>
    </location>
</feature>
<dbReference type="Pfam" id="PF00583">
    <property type="entry name" value="Acetyltransf_1"/>
    <property type="match status" value="1"/>
</dbReference>
<dbReference type="PROSITE" id="PS51186">
    <property type="entry name" value="GNAT"/>
    <property type="match status" value="1"/>
</dbReference>
<name>A0A2N8UC54_9BASI</name>
<reference evidence="3 4" key="1">
    <citation type="submission" date="2017-02" db="EMBL/GenBank/DDBJ databases">
        <authorList>
            <person name="Peterson S.W."/>
        </authorList>
    </citation>
    <scope>NUCLEOTIDE SEQUENCE [LARGE SCALE GENOMIC DNA]</scope>
    <source>
        <strain evidence="3 4">SRS1_H2-8</strain>
    </source>
</reference>
<dbReference type="AlphaFoldDB" id="A0A2N8UC54"/>
<gene>
    <name evidence="3" type="ORF">SRS1_10773</name>
</gene>
<dbReference type="InterPro" id="IPR016181">
    <property type="entry name" value="Acyl_CoA_acyltransferase"/>
</dbReference>
<sequence>MDSDTSSQLGLYGHDWSALLLPSGSTSASPPTIASPSSHSQLAAAAAAHLSPSTQSSPSTCANGEPSGNSSIAHARRSASCNVANLLALTELRKAAWARIYASGISTGDASITTTRVPSWKQFDTLMIRRHRYIAVHPRDNRTLGWIACFEPYPQWSCLYDDEAATVQADANGERQGASAEIQVMVAEAERGKGVGTFLVKSVLESLRADSRYSRVQASFFEGNDAARSLLEKCGFEQVLEKTGAARMLDGPAKGEWRDLITVEYELPPWHEATTQQQLSNSTDASTAIDTTVDPLSLLKRPRLE</sequence>
<organism evidence="3 4">
    <name type="scientific">Sporisorium reilianum f. sp. reilianum</name>
    <dbReference type="NCBI Taxonomy" id="72559"/>
    <lineage>
        <taxon>Eukaryota</taxon>
        <taxon>Fungi</taxon>
        <taxon>Dikarya</taxon>
        <taxon>Basidiomycota</taxon>
        <taxon>Ustilaginomycotina</taxon>
        <taxon>Ustilaginomycetes</taxon>
        <taxon>Ustilaginales</taxon>
        <taxon>Ustilaginaceae</taxon>
        <taxon>Sporisorium</taxon>
    </lineage>
</organism>
<evidence type="ECO:0000313" key="4">
    <source>
        <dbReference type="Proteomes" id="UP000239563"/>
    </source>
</evidence>
<evidence type="ECO:0000256" key="1">
    <source>
        <dbReference type="SAM" id="MobiDB-lite"/>
    </source>
</evidence>
<dbReference type="EMBL" id="LT795058">
    <property type="protein sequence ID" value="SJX62587.1"/>
    <property type="molecule type" value="Genomic_DNA"/>
</dbReference>
<dbReference type="InterPro" id="IPR000182">
    <property type="entry name" value="GNAT_dom"/>
</dbReference>
<proteinExistence type="predicted"/>
<evidence type="ECO:0000259" key="2">
    <source>
        <dbReference type="PROSITE" id="PS51186"/>
    </source>
</evidence>
<feature type="region of interest" description="Disordered" evidence="1">
    <location>
        <begin position="47"/>
        <end position="73"/>
    </location>
</feature>
<evidence type="ECO:0000313" key="3">
    <source>
        <dbReference type="EMBL" id="SJX62587.1"/>
    </source>
</evidence>